<evidence type="ECO:0000313" key="2">
    <source>
        <dbReference type="EMBL" id="CAE0041727.1"/>
    </source>
</evidence>
<dbReference type="InterPro" id="IPR029063">
    <property type="entry name" value="SAM-dependent_MTases_sf"/>
</dbReference>
<dbReference type="AlphaFoldDB" id="A0A7S2ZLF3"/>
<dbReference type="Gene3D" id="3.40.50.150">
    <property type="entry name" value="Vaccinia Virus protein VP39"/>
    <property type="match status" value="1"/>
</dbReference>
<sequence>MVGFVLYASGRQISTVNVPAKDKALVREISVSKGPPLEAGERRTGWGDASGMLVGGAVVVSGVIAASTSLVKKRRNRRRTPDTDLSVVDELGKRWLHGFGRHTPEEAQQMALNTLLESSDLDDSGAPRKLLLDNWTTGVEAPENYTCVPFDTPDQVDVIVSVHDRKALLDPRSFMNIAVQRLKPGGLVVVLAWTLRAVPPALTKREIEVVSNFRRLFGIEYIYALSEHVNASLVAGLRFVETEDRTRDVEEYWSYADYPNFLFGLEATCEGAVKLMAVKSRKPTAEQTEEEENLRRTYLCEN</sequence>
<keyword evidence="1" id="KW-1133">Transmembrane helix</keyword>
<dbReference type="EMBL" id="HBHW01012421">
    <property type="protein sequence ID" value="CAE0041727.1"/>
    <property type="molecule type" value="Transcribed_RNA"/>
</dbReference>
<proteinExistence type="predicted"/>
<protein>
    <submittedName>
        <fullName evidence="2">Uncharacterized protein</fullName>
    </submittedName>
</protein>
<dbReference type="SUPFAM" id="SSF53335">
    <property type="entry name" value="S-adenosyl-L-methionine-dependent methyltransferases"/>
    <property type="match status" value="1"/>
</dbReference>
<feature type="transmembrane region" description="Helical" evidence="1">
    <location>
        <begin position="52"/>
        <end position="71"/>
    </location>
</feature>
<keyword evidence="1" id="KW-0472">Membrane</keyword>
<organism evidence="2">
    <name type="scientific">Rhodosorus marinus</name>
    <dbReference type="NCBI Taxonomy" id="101924"/>
    <lineage>
        <taxon>Eukaryota</taxon>
        <taxon>Rhodophyta</taxon>
        <taxon>Stylonematophyceae</taxon>
        <taxon>Stylonematales</taxon>
        <taxon>Stylonemataceae</taxon>
        <taxon>Rhodosorus</taxon>
    </lineage>
</organism>
<keyword evidence="1" id="KW-0812">Transmembrane</keyword>
<name>A0A7S2ZLF3_9RHOD</name>
<reference evidence="2" key="1">
    <citation type="submission" date="2021-01" db="EMBL/GenBank/DDBJ databases">
        <authorList>
            <person name="Corre E."/>
            <person name="Pelletier E."/>
            <person name="Niang G."/>
            <person name="Scheremetjew M."/>
            <person name="Finn R."/>
            <person name="Kale V."/>
            <person name="Holt S."/>
            <person name="Cochrane G."/>
            <person name="Meng A."/>
            <person name="Brown T."/>
            <person name="Cohen L."/>
        </authorList>
    </citation>
    <scope>NUCLEOTIDE SEQUENCE</scope>
    <source>
        <strain evidence="2">CCMP 769</strain>
    </source>
</reference>
<accession>A0A7S2ZLF3</accession>
<evidence type="ECO:0000256" key="1">
    <source>
        <dbReference type="SAM" id="Phobius"/>
    </source>
</evidence>
<gene>
    <name evidence="2" type="ORF">RMAR00112_LOCUS9691</name>
</gene>